<organism evidence="1 2">
    <name type="scientific">Candidatus Megaera venefica</name>
    <dbReference type="NCBI Taxonomy" id="2055910"/>
    <lineage>
        <taxon>Bacteria</taxon>
        <taxon>Pseudomonadati</taxon>
        <taxon>Pseudomonadota</taxon>
        <taxon>Alphaproteobacteria</taxon>
        <taxon>Rickettsiales</taxon>
        <taxon>Rickettsiaceae</taxon>
        <taxon>Candidatus Megaera</taxon>
    </lineage>
</organism>
<dbReference type="Proteomes" id="UP001291687">
    <property type="component" value="Unassembled WGS sequence"/>
</dbReference>
<keyword evidence="2" id="KW-1185">Reference proteome</keyword>
<comment type="caution">
    <text evidence="1">The sequence shown here is derived from an EMBL/GenBank/DDBJ whole genome shotgun (WGS) entry which is preliminary data.</text>
</comment>
<evidence type="ECO:0000313" key="1">
    <source>
        <dbReference type="EMBL" id="MEA0970844.1"/>
    </source>
</evidence>
<proteinExistence type="predicted"/>
<evidence type="ECO:0000313" key="2">
    <source>
        <dbReference type="Proteomes" id="UP001291687"/>
    </source>
</evidence>
<gene>
    <name evidence="1" type="ORF">Megvenef_00813</name>
</gene>
<protein>
    <submittedName>
        <fullName evidence="1">Uncharacterized protein</fullName>
    </submittedName>
</protein>
<reference evidence="1 2" key="1">
    <citation type="submission" date="2023-03" db="EMBL/GenBank/DDBJ databases">
        <title>Host association and intracellularity evolved multiple times independently in the Rickettsiales.</title>
        <authorList>
            <person name="Castelli M."/>
            <person name="Nardi T."/>
            <person name="Gammuto L."/>
            <person name="Bellinzona G."/>
            <person name="Sabaneyeva E."/>
            <person name="Potekhin A."/>
            <person name="Serra V."/>
            <person name="Petroni G."/>
            <person name="Sassera D."/>
        </authorList>
    </citation>
    <scope>NUCLEOTIDE SEQUENCE [LARGE SCALE GENOMIC DNA]</scope>
    <source>
        <strain evidence="1 2">Sr 2-6</strain>
    </source>
</reference>
<dbReference type="EMBL" id="JARJFB010000052">
    <property type="protein sequence ID" value="MEA0970844.1"/>
    <property type="molecule type" value="Genomic_DNA"/>
</dbReference>
<sequence>MVKEQNCVSLEIEGSPIHYLPTMKLRITPLTRLIEIVTSRMANTIPFRIGLKV</sequence>
<accession>A0ABU5NCD8</accession>
<name>A0ABU5NCD8_9RICK</name>